<dbReference type="GO" id="GO:0031418">
    <property type="term" value="F:L-ascorbic acid binding"/>
    <property type="evidence" value="ECO:0007669"/>
    <property type="project" value="UniProtKB-KW"/>
</dbReference>
<dbReference type="PANTHER" id="PTHR12907:SF26">
    <property type="entry name" value="HIF PROLYL HYDROXYLASE, ISOFORM C"/>
    <property type="match status" value="1"/>
</dbReference>
<organism evidence="8 9">
    <name type="scientific">Dyadobacter psychrophilus</name>
    <dbReference type="NCBI Taxonomy" id="651661"/>
    <lineage>
        <taxon>Bacteria</taxon>
        <taxon>Pseudomonadati</taxon>
        <taxon>Bacteroidota</taxon>
        <taxon>Cytophagia</taxon>
        <taxon>Cytophagales</taxon>
        <taxon>Spirosomataceae</taxon>
        <taxon>Dyadobacter</taxon>
    </lineage>
</organism>
<dbReference type="InterPro" id="IPR006620">
    <property type="entry name" value="Pro_4_hyd_alph"/>
</dbReference>
<evidence type="ECO:0000313" key="9">
    <source>
        <dbReference type="Proteomes" id="UP000190897"/>
    </source>
</evidence>
<sequence>MPYLQTIFNELIDSYIDNKVGIAKDFLSAPLASNLKANLMSLLATNQLLSAGTGNDTKVVHDQLYRSDSIYWLDRKHNDPHENDFFDLMDQFVEHLNRTCYTGITGYEFHYALYQSGSFYKKHFDQFRNNSSRQYSMIMYLNTNWTSGDGGELRIHNTDHEQDIAPTNGKSVFFKSSELEHEVLLTNKPRMSVTGWLKVG</sequence>
<evidence type="ECO:0000259" key="7">
    <source>
        <dbReference type="PROSITE" id="PS51471"/>
    </source>
</evidence>
<dbReference type="Gene3D" id="2.60.120.620">
    <property type="entry name" value="q2cbj1_9rhob like domain"/>
    <property type="match status" value="1"/>
</dbReference>
<keyword evidence="6" id="KW-0408">Iron</keyword>
<gene>
    <name evidence="8" type="ORF">SAMN05660293_01648</name>
</gene>
<dbReference type="InterPro" id="IPR044862">
    <property type="entry name" value="Pro_4_hyd_alph_FE2OG_OXY"/>
</dbReference>
<keyword evidence="3" id="KW-0847">Vitamin C</keyword>
<evidence type="ECO:0000256" key="1">
    <source>
        <dbReference type="ARBA" id="ARBA00001961"/>
    </source>
</evidence>
<reference evidence="9" key="1">
    <citation type="submission" date="2017-02" db="EMBL/GenBank/DDBJ databases">
        <authorList>
            <person name="Varghese N."/>
            <person name="Submissions S."/>
        </authorList>
    </citation>
    <scope>NUCLEOTIDE SEQUENCE [LARGE SCALE GENOMIC DNA]</scope>
    <source>
        <strain evidence="9">DSM 22270</strain>
    </source>
</reference>
<evidence type="ECO:0000256" key="6">
    <source>
        <dbReference type="ARBA" id="ARBA00023004"/>
    </source>
</evidence>
<dbReference type="InterPro" id="IPR051559">
    <property type="entry name" value="HIF_prolyl_hydroxylases"/>
</dbReference>
<keyword evidence="5" id="KW-0560">Oxidoreductase</keyword>
<dbReference type="EMBL" id="FUZA01000002">
    <property type="protein sequence ID" value="SKB71561.1"/>
    <property type="molecule type" value="Genomic_DNA"/>
</dbReference>
<accession>A0A1T5DIZ5</accession>
<proteinExistence type="predicted"/>
<evidence type="ECO:0000313" key="8">
    <source>
        <dbReference type="EMBL" id="SKB71561.1"/>
    </source>
</evidence>
<protein>
    <submittedName>
        <fullName evidence="8">SM-20-related protein</fullName>
    </submittedName>
</protein>
<keyword evidence="2" id="KW-0479">Metal-binding</keyword>
<dbReference type="Proteomes" id="UP000190897">
    <property type="component" value="Unassembled WGS sequence"/>
</dbReference>
<dbReference type="PANTHER" id="PTHR12907">
    <property type="entry name" value="EGL NINE HOMOLOG-RELATED"/>
    <property type="match status" value="1"/>
</dbReference>
<dbReference type="AlphaFoldDB" id="A0A1T5DIZ5"/>
<name>A0A1T5DIZ5_9BACT</name>
<evidence type="ECO:0000256" key="2">
    <source>
        <dbReference type="ARBA" id="ARBA00022723"/>
    </source>
</evidence>
<dbReference type="Pfam" id="PF13640">
    <property type="entry name" value="2OG-FeII_Oxy_3"/>
    <property type="match status" value="1"/>
</dbReference>
<dbReference type="OrthoDB" id="9783171at2"/>
<keyword evidence="4" id="KW-0223">Dioxygenase</keyword>
<keyword evidence="9" id="KW-1185">Reference proteome</keyword>
<comment type="cofactor">
    <cofactor evidence="1">
        <name>L-ascorbate</name>
        <dbReference type="ChEBI" id="CHEBI:38290"/>
    </cofactor>
</comment>
<dbReference type="SMART" id="SM00702">
    <property type="entry name" value="P4Hc"/>
    <property type="match status" value="1"/>
</dbReference>
<evidence type="ECO:0000256" key="3">
    <source>
        <dbReference type="ARBA" id="ARBA00022896"/>
    </source>
</evidence>
<dbReference type="GO" id="GO:0071456">
    <property type="term" value="P:cellular response to hypoxia"/>
    <property type="evidence" value="ECO:0007669"/>
    <property type="project" value="TreeGrafter"/>
</dbReference>
<dbReference type="STRING" id="651661.SAMN05660293_01648"/>
<dbReference type="InterPro" id="IPR005123">
    <property type="entry name" value="Oxoglu/Fe-dep_dioxygenase_dom"/>
</dbReference>
<dbReference type="GO" id="GO:0031543">
    <property type="term" value="F:peptidyl-proline dioxygenase activity"/>
    <property type="evidence" value="ECO:0007669"/>
    <property type="project" value="TreeGrafter"/>
</dbReference>
<feature type="domain" description="Fe2OG dioxygenase" evidence="7">
    <location>
        <begin position="105"/>
        <end position="199"/>
    </location>
</feature>
<evidence type="ECO:0000256" key="5">
    <source>
        <dbReference type="ARBA" id="ARBA00023002"/>
    </source>
</evidence>
<dbReference type="PROSITE" id="PS51471">
    <property type="entry name" value="FE2OG_OXY"/>
    <property type="match status" value="1"/>
</dbReference>
<dbReference type="GO" id="GO:0008198">
    <property type="term" value="F:ferrous iron binding"/>
    <property type="evidence" value="ECO:0007669"/>
    <property type="project" value="TreeGrafter"/>
</dbReference>
<evidence type="ECO:0000256" key="4">
    <source>
        <dbReference type="ARBA" id="ARBA00022964"/>
    </source>
</evidence>